<dbReference type="PROSITE" id="PS51257">
    <property type="entry name" value="PROKAR_LIPOPROTEIN"/>
    <property type="match status" value="1"/>
</dbReference>
<dbReference type="GO" id="GO:0005737">
    <property type="term" value="C:cytoplasm"/>
    <property type="evidence" value="ECO:0007669"/>
    <property type="project" value="UniProtKB-SubCell"/>
</dbReference>
<accession>A0A080N3A5</accession>
<dbReference type="PANTHER" id="PTHR33705:SF2">
    <property type="entry name" value="PHOSPHOCARRIER PROTEIN NPR"/>
    <property type="match status" value="1"/>
</dbReference>
<dbReference type="NCBIfam" id="TIGR01003">
    <property type="entry name" value="PTS_HPr_family"/>
    <property type="match status" value="1"/>
</dbReference>
<protein>
    <recommendedName>
        <fullName evidence="3">Phosphocarrier protein HPr</fullName>
    </recommendedName>
</protein>
<dbReference type="InterPro" id="IPR000032">
    <property type="entry name" value="HPr-like"/>
</dbReference>
<dbReference type="CDD" id="cd00367">
    <property type="entry name" value="PTS-HPr_like"/>
    <property type="match status" value="1"/>
</dbReference>
<evidence type="ECO:0000256" key="3">
    <source>
        <dbReference type="ARBA" id="ARBA00020422"/>
    </source>
</evidence>
<keyword evidence="8" id="KW-1185">Reference proteome</keyword>
<organism evidence="7 8">
    <name type="scientific">Bifidobacterium bombi DSM 19703</name>
    <dbReference type="NCBI Taxonomy" id="1341695"/>
    <lineage>
        <taxon>Bacteria</taxon>
        <taxon>Bacillati</taxon>
        <taxon>Actinomycetota</taxon>
        <taxon>Actinomycetes</taxon>
        <taxon>Bifidobacteriales</taxon>
        <taxon>Bifidobacteriaceae</taxon>
        <taxon>Bifidobacterium</taxon>
    </lineage>
</organism>
<dbReference type="InterPro" id="IPR001020">
    <property type="entry name" value="PTS_HPr_His_P_site"/>
</dbReference>
<dbReference type="RefSeq" id="WP_044088057.1">
    <property type="nucleotide sequence ID" value="NZ_ATLK01000001.1"/>
</dbReference>
<dbReference type="GO" id="GO:0009401">
    <property type="term" value="P:phosphoenolpyruvate-dependent sugar phosphotransferase system"/>
    <property type="evidence" value="ECO:0007669"/>
    <property type="project" value="UniProtKB-KW"/>
</dbReference>
<comment type="subcellular location">
    <subcellularLocation>
        <location evidence="2">Cytoplasm</location>
    </subcellularLocation>
</comment>
<sequence>MSTATRTTAITDPAGIHARPASQFTQAATASGCTVTISKQPGTPGVNASSILSVMGLGIKQGDTVEITVDGENAETVADELIETLTQSE</sequence>
<dbReference type="PROSITE" id="PS51350">
    <property type="entry name" value="PTS_HPR_DOM"/>
    <property type="match status" value="1"/>
</dbReference>
<dbReference type="InterPro" id="IPR035895">
    <property type="entry name" value="HPr-like_sf"/>
</dbReference>
<dbReference type="OrthoDB" id="9809047at2"/>
<dbReference type="PROSITE" id="PS00369">
    <property type="entry name" value="PTS_HPR_HIS"/>
    <property type="match status" value="1"/>
</dbReference>
<evidence type="ECO:0000259" key="6">
    <source>
        <dbReference type="PROSITE" id="PS51350"/>
    </source>
</evidence>
<evidence type="ECO:0000256" key="4">
    <source>
        <dbReference type="ARBA" id="ARBA00022490"/>
    </source>
</evidence>
<gene>
    <name evidence="7" type="ORF">BBOMB_1003</name>
</gene>
<dbReference type="InterPro" id="IPR050399">
    <property type="entry name" value="HPr"/>
</dbReference>
<keyword evidence="5" id="KW-0598">Phosphotransferase system</keyword>
<dbReference type="Pfam" id="PF00381">
    <property type="entry name" value="PTS-HPr"/>
    <property type="match status" value="1"/>
</dbReference>
<dbReference type="Gene3D" id="3.30.1340.10">
    <property type="entry name" value="HPr-like"/>
    <property type="match status" value="1"/>
</dbReference>
<dbReference type="eggNOG" id="COG1925">
    <property type="taxonomic scope" value="Bacteria"/>
</dbReference>
<dbReference type="SUPFAM" id="SSF55594">
    <property type="entry name" value="HPr-like"/>
    <property type="match status" value="1"/>
</dbReference>
<proteinExistence type="predicted"/>
<dbReference type="Proteomes" id="UP000028730">
    <property type="component" value="Unassembled WGS sequence"/>
</dbReference>
<dbReference type="EMBL" id="ATLK01000001">
    <property type="protein sequence ID" value="KFF31618.1"/>
    <property type="molecule type" value="Genomic_DNA"/>
</dbReference>
<feature type="domain" description="HPr" evidence="6">
    <location>
        <begin position="3"/>
        <end position="89"/>
    </location>
</feature>
<evidence type="ECO:0000256" key="5">
    <source>
        <dbReference type="ARBA" id="ARBA00022683"/>
    </source>
</evidence>
<comment type="function">
    <text evidence="1">General (non sugar-specific) component of the phosphoenolpyruvate-dependent sugar phosphotransferase system (sugar PTS). This major carbohydrate active-transport system catalyzes the phosphorylation of incoming sugar substrates concomitantly with their translocation across the cell membrane. The phosphoryl group from phosphoenolpyruvate (PEP) is transferred to the phosphoryl carrier protein HPr by enzyme I. Phospho-HPr then transfers it to the PTS EIIA domain.</text>
</comment>
<evidence type="ECO:0000313" key="8">
    <source>
        <dbReference type="Proteomes" id="UP000028730"/>
    </source>
</evidence>
<dbReference type="PANTHER" id="PTHR33705">
    <property type="entry name" value="PHOSPHOCARRIER PROTEIN HPR"/>
    <property type="match status" value="1"/>
</dbReference>
<comment type="caution">
    <text evidence="7">The sequence shown here is derived from an EMBL/GenBank/DDBJ whole genome shotgun (WGS) entry which is preliminary data.</text>
</comment>
<evidence type="ECO:0000256" key="1">
    <source>
        <dbReference type="ARBA" id="ARBA00003681"/>
    </source>
</evidence>
<evidence type="ECO:0000313" key="7">
    <source>
        <dbReference type="EMBL" id="KFF31618.1"/>
    </source>
</evidence>
<dbReference type="STRING" id="1341695.BBOMB_1003"/>
<name>A0A080N3A5_9BIFI</name>
<dbReference type="PRINTS" id="PR00107">
    <property type="entry name" value="PHOSPHOCPHPR"/>
</dbReference>
<evidence type="ECO:0000256" key="2">
    <source>
        <dbReference type="ARBA" id="ARBA00004496"/>
    </source>
</evidence>
<keyword evidence="4" id="KW-0963">Cytoplasm</keyword>
<reference evidence="7 8" key="1">
    <citation type="journal article" date="2014" name="Appl. Environ. Microbiol.">
        <title>Genomic encyclopedia of type strains of the genus Bifidobacterium.</title>
        <authorList>
            <person name="Milani C."/>
            <person name="Lugli G.A."/>
            <person name="Duranti S."/>
            <person name="Turroni F."/>
            <person name="Bottacini F."/>
            <person name="Mangifesta M."/>
            <person name="Sanchez B."/>
            <person name="Viappiani A."/>
            <person name="Mancabelli L."/>
            <person name="Taminiau B."/>
            <person name="Delcenserie V."/>
            <person name="Barrangou R."/>
            <person name="Margolles A."/>
            <person name="van Sinderen D."/>
            <person name="Ventura M."/>
        </authorList>
    </citation>
    <scope>NUCLEOTIDE SEQUENCE [LARGE SCALE GENOMIC DNA]</scope>
    <source>
        <strain evidence="7 8">DSM 19703</strain>
    </source>
</reference>
<dbReference type="AlphaFoldDB" id="A0A080N3A5"/>